<dbReference type="InterPro" id="IPR019651">
    <property type="entry name" value="Glutamate_DH_NAD-spec"/>
</dbReference>
<reference evidence="1" key="1">
    <citation type="submission" date="2019-03" db="EMBL/GenBank/DDBJ databases">
        <authorList>
            <person name="Mank J."/>
            <person name="Almeida P."/>
        </authorList>
    </citation>
    <scope>NUCLEOTIDE SEQUENCE</scope>
    <source>
        <strain evidence="1">78183</strain>
    </source>
</reference>
<name>A0A6N2LQW8_SALVM</name>
<organism evidence="1">
    <name type="scientific">Salix viminalis</name>
    <name type="common">Common osier</name>
    <name type="synonym">Basket willow</name>
    <dbReference type="NCBI Taxonomy" id="40686"/>
    <lineage>
        <taxon>Eukaryota</taxon>
        <taxon>Viridiplantae</taxon>
        <taxon>Streptophyta</taxon>
        <taxon>Embryophyta</taxon>
        <taxon>Tracheophyta</taxon>
        <taxon>Spermatophyta</taxon>
        <taxon>Magnoliopsida</taxon>
        <taxon>eudicotyledons</taxon>
        <taxon>Gunneridae</taxon>
        <taxon>Pentapetalae</taxon>
        <taxon>rosids</taxon>
        <taxon>fabids</taxon>
        <taxon>Malpighiales</taxon>
        <taxon>Salicaceae</taxon>
        <taxon>Saliceae</taxon>
        <taxon>Salix</taxon>
    </lineage>
</organism>
<dbReference type="EMBL" id="CAADRP010001596">
    <property type="protein sequence ID" value="VFU43499.1"/>
    <property type="molecule type" value="Genomic_DNA"/>
</dbReference>
<dbReference type="Pfam" id="PF10712">
    <property type="entry name" value="NAD-GH"/>
    <property type="match status" value="1"/>
</dbReference>
<protein>
    <submittedName>
        <fullName evidence="1">Uncharacterized protein</fullName>
    </submittedName>
</protein>
<proteinExistence type="predicted"/>
<sequence>MSTPVLTSKMGVSSRGFHLKNTLLYGQKRDIKSTTTQIKNQHVLLAHTGRLLIKTISDGSSRRLIDDTHHVQTCNNTGILGGLPLRVIEVCRDGNNSILDSGAERSHAS</sequence>
<accession>A0A6N2LQW8</accession>
<evidence type="ECO:0000313" key="1">
    <source>
        <dbReference type="EMBL" id="VFU43499.1"/>
    </source>
</evidence>
<gene>
    <name evidence="1" type="ORF">SVIM_LOCUS265110</name>
</gene>
<dbReference type="AlphaFoldDB" id="A0A6N2LQW8"/>